<dbReference type="AlphaFoldDB" id="A0A1G4RC55"/>
<evidence type="ECO:0000313" key="2">
    <source>
        <dbReference type="EMBL" id="SCW54444.1"/>
    </source>
</evidence>
<keyword evidence="3" id="KW-1185">Reference proteome</keyword>
<sequence length="111" mass="11978">MFKKALSKRVLLTVAASCLIAVPSAFPDSTYAAAEQTTAVLSQGVEPGVVTHVGIYMGNGVRYPLCRNRRTKAGQQLLGAQIPRRPPLLLIAGGPPFLHDKKTVRSLIKWP</sequence>
<dbReference type="STRING" id="624147.SAMN04487970_101460"/>
<evidence type="ECO:0000313" key="3">
    <source>
        <dbReference type="Proteomes" id="UP000198601"/>
    </source>
</evidence>
<proteinExistence type="predicted"/>
<organism evidence="2 3">
    <name type="scientific">Paenibacillus tianmuensis</name>
    <dbReference type="NCBI Taxonomy" id="624147"/>
    <lineage>
        <taxon>Bacteria</taxon>
        <taxon>Bacillati</taxon>
        <taxon>Bacillota</taxon>
        <taxon>Bacilli</taxon>
        <taxon>Bacillales</taxon>
        <taxon>Paenibacillaceae</taxon>
        <taxon>Paenibacillus</taxon>
    </lineage>
</organism>
<keyword evidence="1" id="KW-0732">Signal</keyword>
<evidence type="ECO:0000256" key="1">
    <source>
        <dbReference type="SAM" id="SignalP"/>
    </source>
</evidence>
<dbReference type="EMBL" id="FMTT01000014">
    <property type="protein sequence ID" value="SCW54444.1"/>
    <property type="molecule type" value="Genomic_DNA"/>
</dbReference>
<reference evidence="3" key="1">
    <citation type="submission" date="2016-10" db="EMBL/GenBank/DDBJ databases">
        <authorList>
            <person name="Varghese N."/>
            <person name="Submissions S."/>
        </authorList>
    </citation>
    <scope>NUCLEOTIDE SEQUENCE [LARGE SCALE GENOMIC DNA]</scope>
    <source>
        <strain evidence="3">CGMCC 1.8946</strain>
    </source>
</reference>
<feature type="chain" id="PRO_5039015445" evidence="1">
    <location>
        <begin position="28"/>
        <end position="111"/>
    </location>
</feature>
<dbReference type="Proteomes" id="UP000198601">
    <property type="component" value="Unassembled WGS sequence"/>
</dbReference>
<gene>
    <name evidence="2" type="ORF">SAMN04487970_101460</name>
</gene>
<accession>A0A1G4RC55</accession>
<feature type="signal peptide" evidence="1">
    <location>
        <begin position="1"/>
        <end position="27"/>
    </location>
</feature>
<protein>
    <submittedName>
        <fullName evidence="2">Uncharacterized protein</fullName>
    </submittedName>
</protein>
<name>A0A1G4RC55_9BACL</name>